<keyword evidence="3" id="KW-1185">Reference proteome</keyword>
<dbReference type="SMART" id="SM00516">
    <property type="entry name" value="SEC14"/>
    <property type="match status" value="1"/>
</dbReference>
<dbReference type="InterPro" id="IPR051064">
    <property type="entry name" value="SEC14/CRAL-TRIO_domain"/>
</dbReference>
<dbReference type="CDD" id="cd00170">
    <property type="entry name" value="SEC14"/>
    <property type="match status" value="1"/>
</dbReference>
<feature type="domain" description="CRAL-TRIO" evidence="1">
    <location>
        <begin position="67"/>
        <end position="237"/>
    </location>
</feature>
<proteinExistence type="predicted"/>
<dbReference type="InterPro" id="IPR011074">
    <property type="entry name" value="CRAL/TRIO_N_dom"/>
</dbReference>
<dbReference type="SMART" id="SM01100">
    <property type="entry name" value="CRAL_TRIO_N"/>
    <property type="match status" value="1"/>
</dbReference>
<dbReference type="Proteomes" id="UP001642540">
    <property type="component" value="Unassembled WGS sequence"/>
</dbReference>
<dbReference type="PANTHER" id="PTHR23324:SF83">
    <property type="entry name" value="SEC14-LIKE PROTEIN 2"/>
    <property type="match status" value="1"/>
</dbReference>
<dbReference type="Pfam" id="PF03765">
    <property type="entry name" value="CRAL_TRIO_N"/>
    <property type="match status" value="1"/>
</dbReference>
<dbReference type="PROSITE" id="PS50191">
    <property type="entry name" value="CRAL_TRIO"/>
    <property type="match status" value="1"/>
</dbReference>
<name>A0ABP1QUM0_9HEXA</name>
<organism evidence="2 3">
    <name type="scientific">Orchesella dallaii</name>
    <dbReference type="NCBI Taxonomy" id="48710"/>
    <lineage>
        <taxon>Eukaryota</taxon>
        <taxon>Metazoa</taxon>
        <taxon>Ecdysozoa</taxon>
        <taxon>Arthropoda</taxon>
        <taxon>Hexapoda</taxon>
        <taxon>Collembola</taxon>
        <taxon>Entomobryomorpha</taxon>
        <taxon>Entomobryoidea</taxon>
        <taxon>Orchesellidae</taxon>
        <taxon>Orchesellinae</taxon>
        <taxon>Orchesella</taxon>
    </lineage>
</organism>
<dbReference type="InterPro" id="IPR036865">
    <property type="entry name" value="CRAL-TRIO_dom_sf"/>
</dbReference>
<dbReference type="Gene3D" id="3.40.525.10">
    <property type="entry name" value="CRAL-TRIO lipid binding domain"/>
    <property type="match status" value="1"/>
</dbReference>
<dbReference type="SUPFAM" id="SSF46938">
    <property type="entry name" value="CRAL/TRIO N-terminal domain"/>
    <property type="match status" value="1"/>
</dbReference>
<dbReference type="InterPro" id="IPR036273">
    <property type="entry name" value="CRAL/TRIO_N_dom_sf"/>
</dbReference>
<sequence length="240" mass="28025">MIIDEVQENKCVEELRKLVKDLEQNDGTLRRFLRARNHDVVKAEDMLRKTIEWRKANKCDEALTWKIDDLIIQKFPIEYTGVDLKNRAVLYIPVGTWPVREMLEKGHREEMLKYIYVCLEKLIQEIEKTGDQFTMIVDLEDMTYWKVAHYETIQMTIKVFRDFEANYPERLGEALVINAPLVLNYVWPLVKPLLTGSTLKKVQFLGSSCAKYLPAILTYMPAASLSGKLENLMLVNKISH</sequence>
<evidence type="ECO:0000313" key="3">
    <source>
        <dbReference type="Proteomes" id="UP001642540"/>
    </source>
</evidence>
<accession>A0ABP1QUM0</accession>
<dbReference type="Pfam" id="PF00650">
    <property type="entry name" value="CRAL_TRIO"/>
    <property type="match status" value="1"/>
</dbReference>
<reference evidence="2 3" key="1">
    <citation type="submission" date="2024-08" db="EMBL/GenBank/DDBJ databases">
        <authorList>
            <person name="Cucini C."/>
            <person name="Frati F."/>
        </authorList>
    </citation>
    <scope>NUCLEOTIDE SEQUENCE [LARGE SCALE GENOMIC DNA]</scope>
</reference>
<comment type="caution">
    <text evidence="2">The sequence shown here is derived from an EMBL/GenBank/DDBJ whole genome shotgun (WGS) entry which is preliminary data.</text>
</comment>
<dbReference type="SUPFAM" id="SSF52087">
    <property type="entry name" value="CRAL/TRIO domain"/>
    <property type="match status" value="1"/>
</dbReference>
<evidence type="ECO:0000259" key="1">
    <source>
        <dbReference type="PROSITE" id="PS50191"/>
    </source>
</evidence>
<dbReference type="InterPro" id="IPR001251">
    <property type="entry name" value="CRAL-TRIO_dom"/>
</dbReference>
<evidence type="ECO:0000313" key="2">
    <source>
        <dbReference type="EMBL" id="CAL8111773.1"/>
    </source>
</evidence>
<protein>
    <recommendedName>
        <fullName evidence="1">CRAL-TRIO domain-containing protein</fullName>
    </recommendedName>
</protein>
<dbReference type="PANTHER" id="PTHR23324">
    <property type="entry name" value="SEC14 RELATED PROTEIN"/>
    <property type="match status" value="1"/>
</dbReference>
<gene>
    <name evidence="2" type="ORF">ODALV1_LOCUS15346</name>
</gene>
<dbReference type="EMBL" id="CAXLJM020000046">
    <property type="protein sequence ID" value="CAL8111773.1"/>
    <property type="molecule type" value="Genomic_DNA"/>
</dbReference>